<evidence type="ECO:0000256" key="1">
    <source>
        <dbReference type="SAM" id="Phobius"/>
    </source>
</evidence>
<evidence type="ECO:0000313" key="4">
    <source>
        <dbReference type="Proteomes" id="UP000592820"/>
    </source>
</evidence>
<evidence type="ECO:0000313" key="2">
    <source>
        <dbReference type="EMBL" id="MBB5398665.1"/>
    </source>
</evidence>
<dbReference type="EMBL" id="JACHDE010000001">
    <property type="protein sequence ID" value="MBB5398665.1"/>
    <property type="molecule type" value="Genomic_DNA"/>
</dbReference>
<dbReference type="Pfam" id="PF04964">
    <property type="entry name" value="Flp_Fap"/>
    <property type="match status" value="1"/>
</dbReference>
<keyword evidence="1" id="KW-0472">Membrane</keyword>
<keyword evidence="5" id="KW-1185">Reference proteome</keyword>
<dbReference type="Proteomes" id="UP000821598">
    <property type="component" value="Unassembled WGS sequence"/>
</dbReference>
<proteinExistence type="predicted"/>
<reference evidence="3 5" key="1">
    <citation type="submission" date="2019-08" db="EMBL/GenBank/DDBJ databases">
        <title>Paraburkholderia simonii sp. nov. and P. youngii sp. nov. Brazilian and Mexican Mimosa-associated rhizobia.</title>
        <authorList>
            <person name="Mavima L."/>
            <person name="Beukes C.W."/>
            <person name="Palmer M."/>
            <person name="De Meyer S.E."/>
            <person name="James E.K."/>
            <person name="Maluk M."/>
            <person name="Avontuur J.R."/>
            <person name="Chan W.Y."/>
            <person name="Venter S.N."/>
            <person name="Steenkamp E.T."/>
        </authorList>
    </citation>
    <scope>NUCLEOTIDE SEQUENCE [LARGE SCALE GENOMIC DNA]</scope>
    <source>
        <strain evidence="3 5">JPY454</strain>
    </source>
</reference>
<dbReference type="Proteomes" id="UP000592820">
    <property type="component" value="Unassembled WGS sequence"/>
</dbReference>
<evidence type="ECO:0000313" key="5">
    <source>
        <dbReference type="Proteomes" id="UP000821598"/>
    </source>
</evidence>
<keyword evidence="1" id="KW-0812">Transmembrane</keyword>
<comment type="caution">
    <text evidence="2">The sequence shown here is derived from an EMBL/GenBank/DDBJ whole genome shotgun (WGS) entry which is preliminary data.</text>
</comment>
<reference evidence="2 4" key="2">
    <citation type="submission" date="2020-08" db="EMBL/GenBank/DDBJ databases">
        <title>Genomic Encyclopedia of Type Strains, Phase IV (KMG-V): Genome sequencing to study the core and pangenomes of soil and plant-associated prokaryotes.</title>
        <authorList>
            <person name="Whitman W."/>
        </authorList>
    </citation>
    <scope>NUCLEOTIDE SEQUENCE [LARGE SCALE GENOMIC DNA]</scope>
    <source>
        <strain evidence="2 4">JPY162</strain>
    </source>
</reference>
<feature type="transmembrane region" description="Helical" evidence="1">
    <location>
        <begin position="20"/>
        <end position="42"/>
    </location>
</feature>
<keyword evidence="1" id="KW-1133">Transmembrane helix</keyword>
<dbReference type="AlphaFoldDB" id="A0A7W8L1U3"/>
<accession>A0A7W8L1U3</accession>
<dbReference type="RefSeq" id="WP_176121070.1">
    <property type="nucleotide sequence ID" value="NZ_JACHDE010000001.1"/>
</dbReference>
<dbReference type="EMBL" id="VOMC01000007">
    <property type="protein sequence ID" value="NVI03821.1"/>
    <property type="molecule type" value="Genomic_DNA"/>
</dbReference>
<protein>
    <submittedName>
        <fullName evidence="3">Flp family type IVb pilin</fullName>
    </submittedName>
    <submittedName>
        <fullName evidence="2">Pilus assembly protein Flp/PilA</fullName>
    </submittedName>
</protein>
<evidence type="ECO:0000313" key="3">
    <source>
        <dbReference type="EMBL" id="NVI03821.1"/>
    </source>
</evidence>
<dbReference type="InterPro" id="IPR007047">
    <property type="entry name" value="Flp_Fap"/>
</dbReference>
<name>A0A7W8L1U3_9BURK</name>
<gene>
    <name evidence="3" type="ORF">FSB64_08490</name>
    <name evidence="2" type="ORF">HDG41_000701</name>
</gene>
<sequence>MKNLIARAVRFAHDEDGVTAIEYGLLAGLIALLIIGGVTTLGTNLSAIFNNLADSI</sequence>
<organism evidence="2 4">
    <name type="scientific">Paraburkholderia youngii</name>
    <dbReference type="NCBI Taxonomy" id="2782701"/>
    <lineage>
        <taxon>Bacteria</taxon>
        <taxon>Pseudomonadati</taxon>
        <taxon>Pseudomonadota</taxon>
        <taxon>Betaproteobacteria</taxon>
        <taxon>Burkholderiales</taxon>
        <taxon>Burkholderiaceae</taxon>
        <taxon>Paraburkholderia</taxon>
    </lineage>
</organism>